<dbReference type="EMBL" id="JAFMYU010000006">
    <property type="protein sequence ID" value="MBO0931303.1"/>
    <property type="molecule type" value="Genomic_DNA"/>
</dbReference>
<gene>
    <name evidence="3" type="ORF">J2I48_09875</name>
</gene>
<dbReference type="RefSeq" id="WP_207335269.1">
    <property type="nucleotide sequence ID" value="NZ_JAFMYU010000006.1"/>
</dbReference>
<evidence type="ECO:0000313" key="3">
    <source>
        <dbReference type="EMBL" id="MBO0931303.1"/>
    </source>
</evidence>
<feature type="compositionally biased region" description="Polar residues" evidence="2">
    <location>
        <begin position="256"/>
        <end position="278"/>
    </location>
</feature>
<accession>A0A939G506</accession>
<evidence type="ECO:0000256" key="1">
    <source>
        <dbReference type="SAM" id="Coils"/>
    </source>
</evidence>
<keyword evidence="4" id="KW-1185">Reference proteome</keyword>
<evidence type="ECO:0000313" key="4">
    <source>
        <dbReference type="Proteomes" id="UP000664795"/>
    </source>
</evidence>
<protein>
    <recommendedName>
        <fullName evidence="5">Outer membrane protein beta-barrel domain-containing protein</fullName>
    </recommendedName>
</protein>
<proteinExistence type="predicted"/>
<comment type="caution">
    <text evidence="3">The sequence shown here is derived from an EMBL/GenBank/DDBJ whole genome shotgun (WGS) entry which is preliminary data.</text>
</comment>
<feature type="coiled-coil region" evidence="1">
    <location>
        <begin position="73"/>
        <end position="107"/>
    </location>
</feature>
<evidence type="ECO:0000256" key="2">
    <source>
        <dbReference type="SAM" id="MobiDB-lite"/>
    </source>
</evidence>
<evidence type="ECO:0008006" key="5">
    <source>
        <dbReference type="Google" id="ProtNLM"/>
    </source>
</evidence>
<keyword evidence="1" id="KW-0175">Coiled coil</keyword>
<sequence>MKTDEFSDAIRRKLDSVSPPFQEKKWAQFQQYMHQAGFPPSVWQSPRQWWQPALSAATVTGLVVASVWQYQANKTLNQHVQTLTQSIERLERAQTSLQQSVMQLSQTNARPDTVYVVQQQDRTGASVLTYQTEPPRLAQRLVQPERTGAVQPDDELQPTITARPTDGRGVTPSSVQLAQRPGLRYTQPRPATDRTTLPDNNAGMAAPASASSAIDVPTIGRAASPDPVPKTNDATVPSAATRLARGRRFGPEPVTGSVNQSTRQPNIASTTPAYDNTRYTPLTTKAASAATPAALVQTTSDEPVQTASSGVEPLAVPVPQAVQQVIQPLNPLGISLDREALATNWANRLRRVRYRSPYASVAVAAPENRPTPPTIQWRLGLGGEVSTAQSGLGVNTEVVVGRWALSAGIGQAYWQGDAFKTEAQFAEKTRRNFRNQYPSDGPFQPTPGSPRAVIDISRSGRALMIPLQVAYRLAVGKQIQVAPFLGLNISLDPSETIHFDYERPFLRPPRNDDDAPQRLSVSRPMGWYSSWALGFSAEKQWGHFVGQLSPFAAMPIALAEPSLNTASVGLRARVYYQF</sequence>
<reference evidence="3 4" key="1">
    <citation type="submission" date="2021-03" db="EMBL/GenBank/DDBJ databases">
        <title>Fibrella sp. HMF5036 genome sequencing and assembly.</title>
        <authorList>
            <person name="Kang H."/>
            <person name="Kim H."/>
            <person name="Bae S."/>
            <person name="Joh K."/>
        </authorList>
    </citation>
    <scope>NUCLEOTIDE SEQUENCE [LARGE SCALE GENOMIC DNA]</scope>
    <source>
        <strain evidence="3 4">HMF5036</strain>
    </source>
</reference>
<dbReference type="Proteomes" id="UP000664795">
    <property type="component" value="Unassembled WGS sequence"/>
</dbReference>
<feature type="region of interest" description="Disordered" evidence="2">
    <location>
        <begin position="143"/>
        <end position="278"/>
    </location>
</feature>
<dbReference type="AlphaFoldDB" id="A0A939G506"/>
<name>A0A939G506_9BACT</name>
<organism evidence="3 4">
    <name type="scientific">Fibrella aquatilis</name>
    <dbReference type="NCBI Taxonomy" id="2817059"/>
    <lineage>
        <taxon>Bacteria</taxon>
        <taxon>Pseudomonadati</taxon>
        <taxon>Bacteroidota</taxon>
        <taxon>Cytophagia</taxon>
        <taxon>Cytophagales</taxon>
        <taxon>Spirosomataceae</taxon>
        <taxon>Fibrella</taxon>
    </lineage>
</organism>